<accession>A0A1I0M6N5</accession>
<reference evidence="4" key="1">
    <citation type="submission" date="2016-10" db="EMBL/GenBank/DDBJ databases">
        <authorList>
            <person name="Varghese N."/>
            <person name="Submissions S."/>
        </authorList>
    </citation>
    <scope>NUCLEOTIDE SEQUENCE [LARGE SCALE GENOMIC DNA]</scope>
    <source>
        <strain evidence="4">CGMCC 1.12402</strain>
    </source>
</reference>
<dbReference type="OrthoDB" id="650166at2"/>
<feature type="signal peptide" evidence="2">
    <location>
        <begin position="1"/>
        <end position="21"/>
    </location>
</feature>
<dbReference type="GeneID" id="99984892"/>
<feature type="chain" id="PRO_5011652165" evidence="2">
    <location>
        <begin position="22"/>
        <end position="439"/>
    </location>
</feature>
<dbReference type="AlphaFoldDB" id="A0A1I0M6N5"/>
<feature type="transmembrane region" description="Helical" evidence="1">
    <location>
        <begin position="307"/>
        <end position="326"/>
    </location>
</feature>
<dbReference type="PANTHER" id="PTHR40940:SF1">
    <property type="entry name" value="PROTEIN BATD"/>
    <property type="match status" value="1"/>
</dbReference>
<keyword evidence="1" id="KW-0472">Membrane</keyword>
<dbReference type="PANTHER" id="PTHR40940">
    <property type="entry name" value="PROTEIN BATD-RELATED"/>
    <property type="match status" value="1"/>
</dbReference>
<evidence type="ECO:0000313" key="4">
    <source>
        <dbReference type="Proteomes" id="UP000199437"/>
    </source>
</evidence>
<evidence type="ECO:0000256" key="1">
    <source>
        <dbReference type="SAM" id="Phobius"/>
    </source>
</evidence>
<organism evidence="3 4">
    <name type="scientific">Roseivirga pacifica</name>
    <dbReference type="NCBI Taxonomy" id="1267423"/>
    <lineage>
        <taxon>Bacteria</taxon>
        <taxon>Pseudomonadati</taxon>
        <taxon>Bacteroidota</taxon>
        <taxon>Cytophagia</taxon>
        <taxon>Cytophagales</taxon>
        <taxon>Roseivirgaceae</taxon>
        <taxon>Roseivirga</taxon>
    </lineage>
</organism>
<dbReference type="EMBL" id="FOIR01000001">
    <property type="protein sequence ID" value="SEV84135.1"/>
    <property type="molecule type" value="Genomic_DNA"/>
</dbReference>
<keyword evidence="1" id="KW-1133">Transmembrane helix</keyword>
<keyword evidence="1" id="KW-0812">Transmembrane</keyword>
<dbReference type="Proteomes" id="UP000199437">
    <property type="component" value="Unassembled WGS sequence"/>
</dbReference>
<keyword evidence="2" id="KW-0732">Signal</keyword>
<proteinExistence type="predicted"/>
<keyword evidence="4" id="KW-1185">Reference proteome</keyword>
<dbReference type="InterPro" id="IPR025738">
    <property type="entry name" value="BatD"/>
</dbReference>
<dbReference type="STRING" id="1267423.SAMN05216290_0128"/>
<name>A0A1I0M6N5_9BACT</name>
<protein>
    <submittedName>
        <fullName evidence="3">Oxygen tolerance</fullName>
    </submittedName>
</protein>
<dbReference type="RefSeq" id="WP_090256458.1">
    <property type="nucleotide sequence ID" value="NZ_FOIR01000001.1"/>
</dbReference>
<evidence type="ECO:0000313" key="3">
    <source>
        <dbReference type="EMBL" id="SEV84135.1"/>
    </source>
</evidence>
<sequence>MRTKRFFIALFMLVVGGQLIAQQFTTEIAFNKRQVYVGEPMQVSVSIYTSTWFTTGVDPGNIKVNGAFTVFFRTISVSKSINGKTHPGVEMIFNVFPFEAEDVTFPSLEINVESPAEGDFVGKPHVVKTNARTIKVMPIPPAFSADNWLVASGLSVNQNWVGNTAEVKVGDVLERTITRRADATLAELLPPIQWDSLNSVSLYPGRSSVSNNKSKTAISASRTEVMRYLFEQEGEVILPAMEFTWWNPYQQKLFKRTLAEMKINVLPNPDLGMLASVKDSLAVLAQQQLEAEQVEGPFTILGFRPEVFVLIALLAVGLVWALLKLVKRIAEVRRKSHEAYIHSELFFFRAFTRAIKNGDAVQSHLYRWIDKLELPEPTVEALIRACGNSELQDRIHGKSLVSILSSISLAEWKELRGGYYAMVADSGNKVVTGSLWINP</sequence>
<evidence type="ECO:0000256" key="2">
    <source>
        <dbReference type="SAM" id="SignalP"/>
    </source>
</evidence>
<gene>
    <name evidence="3" type="ORF">SAMN05216290_0128</name>
</gene>